<sequence length="137" mass="15248">MDTGEYRAAVTGILGSASHETAARLEKFRAAARAEGTEIDGIVIDVFVDQDGEGPFDVWARFDGRDAFVLDRRFDDARHLFGVVWGEAAWEPAVPPRPRSWTRDDLEAAVVDVVTRWIEPLLPAGEPEEFWRIGPPA</sequence>
<gene>
    <name evidence="1" type="ORF">ACFSVL_09810</name>
</gene>
<protein>
    <submittedName>
        <fullName evidence="1">DUF6389 family protein</fullName>
    </submittedName>
</protein>
<name>A0ABW5H367_9PSEU</name>
<keyword evidence="2" id="KW-1185">Reference proteome</keyword>
<evidence type="ECO:0000313" key="2">
    <source>
        <dbReference type="Proteomes" id="UP001597483"/>
    </source>
</evidence>
<dbReference type="Proteomes" id="UP001597483">
    <property type="component" value="Unassembled WGS sequence"/>
</dbReference>
<reference evidence="2" key="1">
    <citation type="journal article" date="2019" name="Int. J. Syst. Evol. Microbiol.">
        <title>The Global Catalogue of Microorganisms (GCM) 10K type strain sequencing project: providing services to taxonomists for standard genome sequencing and annotation.</title>
        <authorList>
            <consortium name="The Broad Institute Genomics Platform"/>
            <consortium name="The Broad Institute Genome Sequencing Center for Infectious Disease"/>
            <person name="Wu L."/>
            <person name="Ma J."/>
        </authorList>
    </citation>
    <scope>NUCLEOTIDE SEQUENCE [LARGE SCALE GENOMIC DNA]</scope>
    <source>
        <strain evidence="2">CGMCC 4.7641</strain>
    </source>
</reference>
<dbReference type="Pfam" id="PF19926">
    <property type="entry name" value="DUF6389"/>
    <property type="match status" value="1"/>
</dbReference>
<comment type="caution">
    <text evidence="1">The sequence shown here is derived from an EMBL/GenBank/DDBJ whole genome shotgun (WGS) entry which is preliminary data.</text>
</comment>
<accession>A0ABW5H367</accession>
<proteinExistence type="predicted"/>
<organism evidence="1 2">
    <name type="scientific">Amycolatopsis silviterrae</name>
    <dbReference type="NCBI Taxonomy" id="1656914"/>
    <lineage>
        <taxon>Bacteria</taxon>
        <taxon>Bacillati</taxon>
        <taxon>Actinomycetota</taxon>
        <taxon>Actinomycetes</taxon>
        <taxon>Pseudonocardiales</taxon>
        <taxon>Pseudonocardiaceae</taxon>
        <taxon>Amycolatopsis</taxon>
    </lineage>
</organism>
<dbReference type="EMBL" id="JBHUKS010000006">
    <property type="protein sequence ID" value="MFD2467688.1"/>
    <property type="molecule type" value="Genomic_DNA"/>
</dbReference>
<evidence type="ECO:0000313" key="1">
    <source>
        <dbReference type="EMBL" id="MFD2467688.1"/>
    </source>
</evidence>
<dbReference type="RefSeq" id="WP_378302637.1">
    <property type="nucleotide sequence ID" value="NZ_JBHUKS010000006.1"/>
</dbReference>
<dbReference type="InterPro" id="IPR045661">
    <property type="entry name" value="DUF6389"/>
</dbReference>